<reference evidence="2" key="2">
    <citation type="submission" date="2021-08" db="EMBL/GenBank/DDBJ databases">
        <authorList>
            <person name="Eriksson T."/>
        </authorList>
    </citation>
    <scope>NUCLEOTIDE SEQUENCE</scope>
    <source>
        <strain evidence="2">Stoneville</strain>
        <tissue evidence="2">Whole head</tissue>
    </source>
</reference>
<evidence type="ECO:0000256" key="1">
    <source>
        <dbReference type="SAM" id="SignalP"/>
    </source>
</evidence>
<evidence type="ECO:0000313" key="2">
    <source>
        <dbReference type="EMBL" id="KAH0807607.1"/>
    </source>
</evidence>
<organism evidence="2 3">
    <name type="scientific">Tenebrio molitor</name>
    <name type="common">Yellow mealworm beetle</name>
    <dbReference type="NCBI Taxonomy" id="7067"/>
    <lineage>
        <taxon>Eukaryota</taxon>
        <taxon>Metazoa</taxon>
        <taxon>Ecdysozoa</taxon>
        <taxon>Arthropoda</taxon>
        <taxon>Hexapoda</taxon>
        <taxon>Insecta</taxon>
        <taxon>Pterygota</taxon>
        <taxon>Neoptera</taxon>
        <taxon>Endopterygota</taxon>
        <taxon>Coleoptera</taxon>
        <taxon>Polyphaga</taxon>
        <taxon>Cucujiformia</taxon>
        <taxon>Tenebrionidae</taxon>
        <taxon>Tenebrio</taxon>
    </lineage>
</organism>
<keyword evidence="3" id="KW-1185">Reference proteome</keyword>
<dbReference type="Proteomes" id="UP000719412">
    <property type="component" value="Unassembled WGS sequence"/>
</dbReference>
<comment type="caution">
    <text evidence="2">The sequence shown here is derived from an EMBL/GenBank/DDBJ whole genome shotgun (WGS) entry which is preliminary data.</text>
</comment>
<gene>
    <name evidence="2" type="ORF">GEV33_015183</name>
</gene>
<dbReference type="AlphaFoldDB" id="A0A8J6L606"/>
<accession>A0A8J6L606</accession>
<proteinExistence type="predicted"/>
<name>A0A8J6L606_TENMO</name>
<reference evidence="2" key="1">
    <citation type="journal article" date="2020" name="J Insects Food Feed">
        <title>The yellow mealworm (Tenebrio molitor) genome: a resource for the emerging insects as food and feed industry.</title>
        <authorList>
            <person name="Eriksson T."/>
            <person name="Andere A."/>
            <person name="Kelstrup H."/>
            <person name="Emery V."/>
            <person name="Picard C."/>
        </authorList>
    </citation>
    <scope>NUCLEOTIDE SEQUENCE</scope>
    <source>
        <strain evidence="2">Stoneville</strain>
        <tissue evidence="2">Whole head</tissue>
    </source>
</reference>
<keyword evidence="1" id="KW-0732">Signal</keyword>
<feature type="signal peptide" evidence="1">
    <location>
        <begin position="1"/>
        <end position="34"/>
    </location>
</feature>
<evidence type="ECO:0000313" key="3">
    <source>
        <dbReference type="Proteomes" id="UP000719412"/>
    </source>
</evidence>
<sequence>MSWKLRVQSLLDRPAATFLRRILLLLLLLGGGGQKYTSPVYVERREFTARHEICIQNPPRKEPPPIGVPIYVPELIKPFERGSPEEGPPAGLIGLFDLDDPELLELAPDPCKIIGFICNGPGLFPR</sequence>
<feature type="chain" id="PRO_5035252816" evidence="1">
    <location>
        <begin position="35"/>
        <end position="126"/>
    </location>
</feature>
<protein>
    <submittedName>
        <fullName evidence="2">Uncharacterized protein</fullName>
    </submittedName>
</protein>
<dbReference type="EMBL" id="JABDTM020030006">
    <property type="protein sequence ID" value="KAH0807607.1"/>
    <property type="molecule type" value="Genomic_DNA"/>
</dbReference>